<feature type="binding site" evidence="9">
    <location>
        <position position="77"/>
    </location>
    <ligand>
        <name>Zn(2+)</name>
        <dbReference type="ChEBI" id="CHEBI:29105"/>
        <note>catalytic</note>
    </ligand>
</feature>
<evidence type="ECO:0000259" key="10">
    <source>
        <dbReference type="PROSITE" id="PS51747"/>
    </source>
</evidence>
<keyword evidence="5" id="KW-0378">Hydrolase</keyword>
<feature type="binding site" evidence="9">
    <location>
        <position position="104"/>
    </location>
    <ligand>
        <name>Zn(2+)</name>
        <dbReference type="ChEBI" id="CHEBI:29105"/>
        <note>catalytic</note>
    </ligand>
</feature>
<dbReference type="InterPro" id="IPR006263">
    <property type="entry name" value="Cyt_deam_dimer"/>
</dbReference>
<feature type="active site" description="Proton donor" evidence="7">
    <location>
        <position position="79"/>
    </location>
</feature>
<gene>
    <name evidence="12" type="primary">11430168</name>
    <name evidence="11" type="ordered locus">MTR_6g092660</name>
</gene>
<evidence type="ECO:0000256" key="1">
    <source>
        <dbReference type="ARBA" id="ARBA00006576"/>
    </source>
</evidence>
<dbReference type="EnsemblPlants" id="AES77154">
    <property type="protein sequence ID" value="AES77154"/>
    <property type="gene ID" value="MTR_6g092660"/>
</dbReference>
<reference evidence="11 13" key="2">
    <citation type="journal article" date="2014" name="BMC Genomics">
        <title>An improved genome release (version Mt4.0) for the model legume Medicago truncatula.</title>
        <authorList>
            <person name="Tang H."/>
            <person name="Krishnakumar V."/>
            <person name="Bidwell S."/>
            <person name="Rosen B."/>
            <person name="Chan A."/>
            <person name="Zhou S."/>
            <person name="Gentzbittel L."/>
            <person name="Childs K.L."/>
            <person name="Yandell M."/>
            <person name="Gundlach H."/>
            <person name="Mayer K.F."/>
            <person name="Schwartz D.C."/>
            <person name="Town C.D."/>
        </authorList>
    </citation>
    <scope>GENOME REANNOTATION</scope>
    <source>
        <strain evidence="12 13">cv. Jemalong A17</strain>
    </source>
</reference>
<dbReference type="EMBL" id="CM001222">
    <property type="protein sequence ID" value="AES77154.1"/>
    <property type="molecule type" value="Genomic_DNA"/>
</dbReference>
<sequence>MEEPKFIIEVSEAKSLTQSTNLTLTQLLPTIVKSSQPLARVPISKFHVAAVAVGISGRIFIGVNVEFPNLPFHHTIHAEQFLLTNLSHNKETQIQYLAVSAAPCGHCRQFLQEIRGAGDIPLLITSDLEKTAKTEFTSLSEFLSHPFGPHDLLPKHVPLLLEPRHNDLCFIEIEGPITNSIKPHLKDAALKAANESHAPYSDSPSGVALLDSRGNVYKGSYMESAAYNPSMGPVQAALVAFIVGARDGAAEYGELVEAVLVEKEDAVVKQEDTARLLLRSIAPQCSFNVFLCSSNNKI</sequence>
<evidence type="ECO:0000256" key="2">
    <source>
        <dbReference type="ARBA" id="ARBA00011738"/>
    </source>
</evidence>
<dbReference type="KEGG" id="mtr:11430168"/>
<comment type="subunit">
    <text evidence="2">Homodimer.</text>
</comment>
<keyword evidence="4 9" id="KW-0479">Metal-binding</keyword>
<keyword evidence="6 9" id="KW-0862">Zinc</keyword>
<dbReference type="PANTHER" id="PTHR11644:SF2">
    <property type="entry name" value="CYTIDINE DEAMINASE"/>
    <property type="match status" value="1"/>
</dbReference>
<dbReference type="InterPro" id="IPR050202">
    <property type="entry name" value="Cyt/Deoxycyt_deaminase"/>
</dbReference>
<dbReference type="InterPro" id="IPR002125">
    <property type="entry name" value="CMP_dCMP_dom"/>
</dbReference>
<dbReference type="PaxDb" id="3880-AES77154"/>
<dbReference type="eggNOG" id="KOG0833">
    <property type="taxonomic scope" value="Eukaryota"/>
</dbReference>
<feature type="domain" description="CMP/dCMP-type deaminase" evidence="10">
    <location>
        <begin position="180"/>
        <end position="298"/>
    </location>
</feature>
<evidence type="ECO:0000256" key="3">
    <source>
        <dbReference type="ARBA" id="ARBA00012783"/>
    </source>
</evidence>
<keyword evidence="13" id="KW-1185">Reference proteome</keyword>
<protein>
    <recommendedName>
        <fullName evidence="3">cytidine deaminase</fullName>
        <ecNumber evidence="3">3.5.4.5</ecNumber>
    </recommendedName>
</protein>
<dbReference type="InterPro" id="IPR016192">
    <property type="entry name" value="APOBEC/CMP_deaminase_Zn-bd"/>
</dbReference>
<dbReference type="SUPFAM" id="SSF53927">
    <property type="entry name" value="Cytidine deaminase-like"/>
    <property type="match status" value="2"/>
</dbReference>
<comment type="similarity">
    <text evidence="1">Belongs to the cytidine and deoxycytidylate deaminase family.</text>
</comment>
<dbReference type="Proteomes" id="UP000002051">
    <property type="component" value="Chromosome 6"/>
</dbReference>
<dbReference type="STRING" id="3880.G7KJU9"/>
<dbReference type="OrthoDB" id="414540at2759"/>
<dbReference type="FunFam" id="3.40.140.10:FF:000041">
    <property type="entry name" value="Cytidine deaminase"/>
    <property type="match status" value="1"/>
</dbReference>
<proteinExistence type="inferred from homology"/>
<dbReference type="GO" id="GO:0046135">
    <property type="term" value="P:pyrimidine nucleoside catabolic process"/>
    <property type="evidence" value="ECO:0007669"/>
    <property type="project" value="UniProtKB-ARBA"/>
</dbReference>
<evidence type="ECO:0000256" key="6">
    <source>
        <dbReference type="ARBA" id="ARBA00022833"/>
    </source>
</evidence>
<dbReference type="InterPro" id="IPR016193">
    <property type="entry name" value="Cytidine_deaminase-like"/>
</dbReference>
<dbReference type="PANTHER" id="PTHR11644">
    <property type="entry name" value="CYTIDINE DEAMINASE"/>
    <property type="match status" value="1"/>
</dbReference>
<dbReference type="NCBIfam" id="TIGR01355">
    <property type="entry name" value="cyt_deam_dimer"/>
    <property type="match status" value="1"/>
</dbReference>
<reference evidence="12" key="3">
    <citation type="submission" date="2015-04" db="UniProtKB">
        <authorList>
            <consortium name="EnsemblPlants"/>
        </authorList>
    </citation>
    <scope>IDENTIFICATION</scope>
    <source>
        <strain evidence="12">cv. Jemalong A17</strain>
    </source>
</reference>
<dbReference type="NCBIfam" id="NF006537">
    <property type="entry name" value="PRK09027.1"/>
    <property type="match status" value="1"/>
</dbReference>
<evidence type="ECO:0000313" key="12">
    <source>
        <dbReference type="EnsemblPlants" id="AES77154"/>
    </source>
</evidence>
<dbReference type="Gene3D" id="3.40.140.10">
    <property type="entry name" value="Cytidine Deaminase, domain 2"/>
    <property type="match status" value="2"/>
</dbReference>
<dbReference type="CDD" id="cd01283">
    <property type="entry name" value="cytidine_deaminase"/>
    <property type="match status" value="2"/>
</dbReference>
<reference evidence="11 13" key="1">
    <citation type="journal article" date="2011" name="Nature">
        <title>The Medicago genome provides insight into the evolution of rhizobial symbioses.</title>
        <authorList>
            <person name="Young N.D."/>
            <person name="Debelle F."/>
            <person name="Oldroyd G.E."/>
            <person name="Geurts R."/>
            <person name="Cannon S.B."/>
            <person name="Udvardi M.K."/>
            <person name="Benedito V.A."/>
            <person name="Mayer K.F."/>
            <person name="Gouzy J."/>
            <person name="Schoof H."/>
            <person name="Van de Peer Y."/>
            <person name="Proost S."/>
            <person name="Cook D.R."/>
            <person name="Meyers B.C."/>
            <person name="Spannagl M."/>
            <person name="Cheung F."/>
            <person name="De Mita S."/>
            <person name="Krishnakumar V."/>
            <person name="Gundlach H."/>
            <person name="Zhou S."/>
            <person name="Mudge J."/>
            <person name="Bharti A.K."/>
            <person name="Murray J.D."/>
            <person name="Naoumkina M.A."/>
            <person name="Rosen B."/>
            <person name="Silverstein K.A."/>
            <person name="Tang H."/>
            <person name="Rombauts S."/>
            <person name="Zhao P.X."/>
            <person name="Zhou P."/>
            <person name="Barbe V."/>
            <person name="Bardou P."/>
            <person name="Bechner M."/>
            <person name="Bellec A."/>
            <person name="Berger A."/>
            <person name="Berges H."/>
            <person name="Bidwell S."/>
            <person name="Bisseling T."/>
            <person name="Choisne N."/>
            <person name="Couloux A."/>
            <person name="Denny R."/>
            <person name="Deshpande S."/>
            <person name="Dai X."/>
            <person name="Doyle J.J."/>
            <person name="Dudez A.M."/>
            <person name="Farmer A.D."/>
            <person name="Fouteau S."/>
            <person name="Franken C."/>
            <person name="Gibelin C."/>
            <person name="Gish J."/>
            <person name="Goldstein S."/>
            <person name="Gonzalez A.J."/>
            <person name="Green P.J."/>
            <person name="Hallab A."/>
            <person name="Hartog M."/>
            <person name="Hua A."/>
            <person name="Humphray S.J."/>
            <person name="Jeong D.H."/>
            <person name="Jing Y."/>
            <person name="Jocker A."/>
            <person name="Kenton S.M."/>
            <person name="Kim D.J."/>
            <person name="Klee K."/>
            <person name="Lai H."/>
            <person name="Lang C."/>
            <person name="Lin S."/>
            <person name="Macmil S.L."/>
            <person name="Magdelenat G."/>
            <person name="Matthews L."/>
            <person name="McCorrison J."/>
            <person name="Monaghan E.L."/>
            <person name="Mun J.H."/>
            <person name="Najar F.Z."/>
            <person name="Nicholson C."/>
            <person name="Noirot C."/>
            <person name="O'Bleness M."/>
            <person name="Paule C.R."/>
            <person name="Poulain J."/>
            <person name="Prion F."/>
            <person name="Qin B."/>
            <person name="Qu C."/>
            <person name="Retzel E.F."/>
            <person name="Riddle C."/>
            <person name="Sallet E."/>
            <person name="Samain S."/>
            <person name="Samson N."/>
            <person name="Sanders I."/>
            <person name="Saurat O."/>
            <person name="Scarpelli C."/>
            <person name="Schiex T."/>
            <person name="Segurens B."/>
            <person name="Severin A.J."/>
            <person name="Sherrier D.J."/>
            <person name="Shi R."/>
            <person name="Sims S."/>
            <person name="Singer S.R."/>
            <person name="Sinharoy S."/>
            <person name="Sterck L."/>
            <person name="Viollet A."/>
            <person name="Wang B.B."/>
            <person name="Wang K."/>
            <person name="Wang M."/>
            <person name="Wang X."/>
            <person name="Warfsmann J."/>
            <person name="Weissenbach J."/>
            <person name="White D.D."/>
            <person name="White J.D."/>
            <person name="Wiley G.B."/>
            <person name="Wincker P."/>
            <person name="Xing Y."/>
            <person name="Yang L."/>
            <person name="Yao Z."/>
            <person name="Ying F."/>
            <person name="Zhai J."/>
            <person name="Zhou L."/>
            <person name="Zuber A."/>
            <person name="Denarie J."/>
            <person name="Dixon R.A."/>
            <person name="May G.D."/>
            <person name="Schwartz D.C."/>
            <person name="Rogers J."/>
            <person name="Quetier F."/>
            <person name="Town C.D."/>
            <person name="Roe B.A."/>
        </authorList>
    </citation>
    <scope>NUCLEOTIDE SEQUENCE [LARGE SCALE GENOMIC DNA]</scope>
    <source>
        <strain evidence="11">A17</strain>
        <strain evidence="12 13">cv. Jemalong A17</strain>
    </source>
</reference>
<dbReference type="OMA" id="AYMESAA"/>
<dbReference type="GO" id="GO:0005829">
    <property type="term" value="C:cytosol"/>
    <property type="evidence" value="ECO:0000318"/>
    <property type="project" value="GO_Central"/>
</dbReference>
<evidence type="ECO:0000256" key="8">
    <source>
        <dbReference type="PIRSR" id="PIRSR006334-2"/>
    </source>
</evidence>
<dbReference type="PIRSF" id="PIRSF006334">
    <property type="entry name" value="Cdd_plus_pseudo"/>
    <property type="match status" value="1"/>
</dbReference>
<feature type="binding site" evidence="8">
    <location>
        <begin position="64"/>
        <end position="66"/>
    </location>
    <ligand>
        <name>substrate</name>
    </ligand>
</feature>
<dbReference type="FunFam" id="3.40.140.10:FF:000006">
    <property type="entry name" value="Cytidine deaminase"/>
    <property type="match status" value="1"/>
</dbReference>
<comment type="cofactor">
    <cofactor evidence="9">
        <name>Zn(2+)</name>
        <dbReference type="ChEBI" id="CHEBI:29105"/>
    </cofactor>
    <text evidence="9">Binds 1 zinc ion.</text>
</comment>
<dbReference type="Pfam" id="PF08211">
    <property type="entry name" value="dCMP_cyt_deam_2"/>
    <property type="match status" value="1"/>
</dbReference>
<name>G7KJU9_MEDTR</name>
<feature type="domain" description="CMP/dCMP-type deaminase" evidence="10">
    <location>
        <begin position="23"/>
        <end position="150"/>
    </location>
</feature>
<accession>G7KJU9</accession>
<dbReference type="AlphaFoldDB" id="G7KJU9"/>
<evidence type="ECO:0000256" key="7">
    <source>
        <dbReference type="PIRSR" id="PIRSR006334-1"/>
    </source>
</evidence>
<dbReference type="HOGENOM" id="CLU_052424_1_0_1"/>
<dbReference type="PROSITE" id="PS00903">
    <property type="entry name" value="CYT_DCMP_DEAMINASES_1"/>
    <property type="match status" value="1"/>
</dbReference>
<dbReference type="GO" id="GO:0042803">
    <property type="term" value="F:protein homodimerization activity"/>
    <property type="evidence" value="ECO:0007669"/>
    <property type="project" value="UniProtKB-ARBA"/>
</dbReference>
<dbReference type="EC" id="3.5.4.5" evidence="3"/>
<evidence type="ECO:0000256" key="4">
    <source>
        <dbReference type="ARBA" id="ARBA00022723"/>
    </source>
</evidence>
<dbReference type="PROSITE" id="PS51747">
    <property type="entry name" value="CYT_DCMP_DEAMINASES_2"/>
    <property type="match status" value="2"/>
</dbReference>
<dbReference type="GO" id="GO:0004126">
    <property type="term" value="F:cytidine deaminase activity"/>
    <property type="evidence" value="ECO:0000318"/>
    <property type="project" value="GO_Central"/>
</dbReference>
<evidence type="ECO:0000256" key="5">
    <source>
        <dbReference type="ARBA" id="ARBA00022801"/>
    </source>
</evidence>
<evidence type="ECO:0000313" key="13">
    <source>
        <dbReference type="Proteomes" id="UP000002051"/>
    </source>
</evidence>
<dbReference type="InterPro" id="IPR013171">
    <property type="entry name" value="Cyd/dCyd_deaminase_Zn-bd"/>
</dbReference>
<evidence type="ECO:0000313" key="11">
    <source>
        <dbReference type="EMBL" id="AES77154.1"/>
    </source>
</evidence>
<evidence type="ECO:0000256" key="9">
    <source>
        <dbReference type="PIRSR" id="PIRSR006334-3"/>
    </source>
</evidence>
<organism evidence="11 13">
    <name type="scientific">Medicago truncatula</name>
    <name type="common">Barrel medic</name>
    <name type="synonym">Medicago tribuloides</name>
    <dbReference type="NCBI Taxonomy" id="3880"/>
    <lineage>
        <taxon>Eukaryota</taxon>
        <taxon>Viridiplantae</taxon>
        <taxon>Streptophyta</taxon>
        <taxon>Embryophyta</taxon>
        <taxon>Tracheophyta</taxon>
        <taxon>Spermatophyta</taxon>
        <taxon>Magnoliopsida</taxon>
        <taxon>eudicotyledons</taxon>
        <taxon>Gunneridae</taxon>
        <taxon>Pentapetalae</taxon>
        <taxon>rosids</taxon>
        <taxon>fabids</taxon>
        <taxon>Fabales</taxon>
        <taxon>Fabaceae</taxon>
        <taxon>Papilionoideae</taxon>
        <taxon>50 kb inversion clade</taxon>
        <taxon>NPAAA clade</taxon>
        <taxon>Hologalegina</taxon>
        <taxon>IRL clade</taxon>
        <taxon>Trifolieae</taxon>
        <taxon>Medicago</taxon>
    </lineage>
</organism>
<feature type="binding site" evidence="9">
    <location>
        <position position="107"/>
    </location>
    <ligand>
        <name>Zn(2+)</name>
        <dbReference type="ChEBI" id="CHEBI:29105"/>
        <note>catalytic</note>
    </ligand>
</feature>
<dbReference type="Pfam" id="PF00383">
    <property type="entry name" value="dCMP_cyt_deam_1"/>
    <property type="match status" value="1"/>
</dbReference>
<dbReference type="GO" id="GO:0008270">
    <property type="term" value="F:zinc ion binding"/>
    <property type="evidence" value="ECO:0000318"/>
    <property type="project" value="GO_Central"/>
</dbReference>